<keyword evidence="1" id="KW-1133">Transmembrane helix</keyword>
<keyword evidence="1" id="KW-0812">Transmembrane</keyword>
<comment type="caution">
    <text evidence="2">The sequence shown here is derived from an EMBL/GenBank/DDBJ whole genome shotgun (WGS) entry which is preliminary data.</text>
</comment>
<dbReference type="EMBL" id="PNYB01000002">
    <property type="protein sequence ID" value="PMS27828.1"/>
    <property type="molecule type" value="Genomic_DNA"/>
</dbReference>
<feature type="transmembrane region" description="Helical" evidence="1">
    <location>
        <begin position="135"/>
        <end position="154"/>
    </location>
</feature>
<keyword evidence="3" id="KW-1185">Reference proteome</keyword>
<feature type="transmembrane region" description="Helical" evidence="1">
    <location>
        <begin position="78"/>
        <end position="99"/>
    </location>
</feature>
<dbReference type="Proteomes" id="UP000235347">
    <property type="component" value="Unassembled WGS sequence"/>
</dbReference>
<reference evidence="2 3" key="1">
    <citation type="submission" date="2018-01" db="EMBL/GenBank/DDBJ databases">
        <title>Whole genome analyses suggest that Burkholderia sensu lato contains two further novel genera in the rhizoxinica-symbiotica group Mycetohabitans gen. nov., and Trinickia gen. nov.: implications for the evolution of diazotrophy and nodulation in the Burkholderiaceae.</title>
        <authorList>
            <person name="Estrada-de los Santos P."/>
            <person name="Palmer M."/>
            <person name="Chavez-Ramirez B."/>
            <person name="Beukes C."/>
            <person name="Steenkamp E.T."/>
            <person name="Hirsch A.M."/>
            <person name="Manyaka P."/>
            <person name="Maluk M."/>
            <person name="Lafos M."/>
            <person name="Crook M."/>
            <person name="Gross E."/>
            <person name="Simon M.F."/>
            <person name="Bueno dos Reis Junior F."/>
            <person name="Poole P.S."/>
            <person name="Venter S.N."/>
            <person name="James E.K."/>
        </authorList>
    </citation>
    <scope>NUCLEOTIDE SEQUENCE [LARGE SCALE GENOMIC DNA]</scope>
    <source>
        <strain evidence="2 3">GP25-8</strain>
    </source>
</reference>
<dbReference type="RefSeq" id="WP_102608478.1">
    <property type="nucleotide sequence ID" value="NZ_CADIKD010000004.1"/>
</dbReference>
<protein>
    <submittedName>
        <fullName evidence="2">Uncharacterized protein</fullName>
    </submittedName>
</protein>
<keyword evidence="1" id="KW-0472">Membrane</keyword>
<sequence length="155" mass="16470">MNAFLWWLLNIGVPIVGPIIMLGLFAVTHGKALARLLIYESIKGGQLLWSAIAVSAAAVYESTTALEREAGPAALLELAIVAFLMIAFACSMLVMLVTLKQHDDRSFACSRRTGSAITWPRSTGSPLPENATVSASLWLTAGAALLFGALHMIVS</sequence>
<dbReference type="AlphaFoldDB" id="A0A2N7WEH7"/>
<feature type="transmembrane region" description="Helical" evidence="1">
    <location>
        <begin position="6"/>
        <end position="27"/>
    </location>
</feature>
<evidence type="ECO:0000313" key="2">
    <source>
        <dbReference type="EMBL" id="PMS27828.1"/>
    </source>
</evidence>
<proteinExistence type="predicted"/>
<evidence type="ECO:0000313" key="3">
    <source>
        <dbReference type="Proteomes" id="UP000235347"/>
    </source>
</evidence>
<organism evidence="2 3">
    <name type="scientific">Trinickia soli</name>
    <dbReference type="NCBI Taxonomy" id="380675"/>
    <lineage>
        <taxon>Bacteria</taxon>
        <taxon>Pseudomonadati</taxon>
        <taxon>Pseudomonadota</taxon>
        <taxon>Betaproteobacteria</taxon>
        <taxon>Burkholderiales</taxon>
        <taxon>Burkholderiaceae</taxon>
        <taxon>Trinickia</taxon>
    </lineage>
</organism>
<accession>A0A2N7WEH7</accession>
<gene>
    <name evidence="2" type="ORF">C0Z19_04010</name>
</gene>
<evidence type="ECO:0000256" key="1">
    <source>
        <dbReference type="SAM" id="Phobius"/>
    </source>
</evidence>
<name>A0A2N7WEH7_9BURK</name>